<dbReference type="PANTHER" id="PTHR47506">
    <property type="entry name" value="TRANSCRIPTIONAL REGULATORY PROTEIN"/>
    <property type="match status" value="1"/>
</dbReference>
<dbReference type="Pfam" id="PF00440">
    <property type="entry name" value="TetR_N"/>
    <property type="match status" value="1"/>
</dbReference>
<dbReference type="SUPFAM" id="SSF46689">
    <property type="entry name" value="Homeodomain-like"/>
    <property type="match status" value="1"/>
</dbReference>
<evidence type="ECO:0000259" key="5">
    <source>
        <dbReference type="PROSITE" id="PS50977"/>
    </source>
</evidence>
<dbReference type="PRINTS" id="PR00455">
    <property type="entry name" value="HTHTETR"/>
</dbReference>
<dbReference type="InterPro" id="IPR036271">
    <property type="entry name" value="Tet_transcr_reg_TetR-rel_C_sf"/>
</dbReference>
<dbReference type="Gene3D" id="1.10.357.10">
    <property type="entry name" value="Tetracycline Repressor, domain 2"/>
    <property type="match status" value="1"/>
</dbReference>
<proteinExistence type="predicted"/>
<comment type="caution">
    <text evidence="6">The sequence shown here is derived from an EMBL/GenBank/DDBJ whole genome shotgun (WGS) entry which is preliminary data.</text>
</comment>
<dbReference type="Pfam" id="PF16925">
    <property type="entry name" value="TetR_C_13"/>
    <property type="match status" value="1"/>
</dbReference>
<dbReference type="PANTHER" id="PTHR47506:SF1">
    <property type="entry name" value="HTH-TYPE TRANSCRIPTIONAL REGULATOR YJDC"/>
    <property type="match status" value="1"/>
</dbReference>
<keyword evidence="7" id="KW-1185">Reference proteome</keyword>
<gene>
    <name evidence="6" type="ORF">GCM10022402_04880</name>
</gene>
<evidence type="ECO:0000256" key="2">
    <source>
        <dbReference type="ARBA" id="ARBA00023125"/>
    </source>
</evidence>
<feature type="domain" description="HTH tetR-type" evidence="5">
    <location>
        <begin position="13"/>
        <end position="73"/>
    </location>
</feature>
<dbReference type="InterPro" id="IPR011075">
    <property type="entry name" value="TetR_C"/>
</dbReference>
<organism evidence="6 7">
    <name type="scientific">Salinactinospora qingdaonensis</name>
    <dbReference type="NCBI Taxonomy" id="702744"/>
    <lineage>
        <taxon>Bacteria</taxon>
        <taxon>Bacillati</taxon>
        <taxon>Actinomycetota</taxon>
        <taxon>Actinomycetes</taxon>
        <taxon>Streptosporangiales</taxon>
        <taxon>Nocardiopsidaceae</taxon>
        <taxon>Salinactinospora</taxon>
    </lineage>
</organism>
<sequence length="197" mass="21455">MAAAQQPKAESGLSAADRILATASMLFYERGIRATGVNTIAERAAVTKVTLYAHFGSKDGLVAAHLRARNQRWWSEFGEFLAECVTTEERLKAMFDAYQAWTLAGGFRGCGFVNASTELTAPDHPGHAIISDHKEGVRRYLEAFATEAGCLRPADVAEEWFLLLEGAMVTASLRHSTAPLDHARQAALRLLPTVPPE</sequence>
<evidence type="ECO:0000256" key="3">
    <source>
        <dbReference type="ARBA" id="ARBA00023163"/>
    </source>
</evidence>
<feature type="DNA-binding region" description="H-T-H motif" evidence="4">
    <location>
        <begin position="36"/>
        <end position="55"/>
    </location>
</feature>
<evidence type="ECO:0000313" key="7">
    <source>
        <dbReference type="Proteomes" id="UP001500908"/>
    </source>
</evidence>
<name>A0ABP7F0R4_9ACTN</name>
<dbReference type="InterPro" id="IPR009057">
    <property type="entry name" value="Homeodomain-like_sf"/>
</dbReference>
<dbReference type="InterPro" id="IPR001647">
    <property type="entry name" value="HTH_TetR"/>
</dbReference>
<evidence type="ECO:0000256" key="1">
    <source>
        <dbReference type="ARBA" id="ARBA00023015"/>
    </source>
</evidence>
<protein>
    <submittedName>
        <fullName evidence="6">TetR/AcrR family transcriptional regulator</fullName>
    </submittedName>
</protein>
<keyword evidence="2 4" id="KW-0238">DNA-binding</keyword>
<dbReference type="PROSITE" id="PS50977">
    <property type="entry name" value="HTH_TETR_2"/>
    <property type="match status" value="1"/>
</dbReference>
<dbReference type="RefSeq" id="WP_344966811.1">
    <property type="nucleotide sequence ID" value="NZ_BAABDD010000002.1"/>
</dbReference>
<evidence type="ECO:0000256" key="4">
    <source>
        <dbReference type="PROSITE-ProRule" id="PRU00335"/>
    </source>
</evidence>
<keyword evidence="1" id="KW-0805">Transcription regulation</keyword>
<dbReference type="Proteomes" id="UP001500908">
    <property type="component" value="Unassembled WGS sequence"/>
</dbReference>
<accession>A0ABP7F0R4</accession>
<evidence type="ECO:0000313" key="6">
    <source>
        <dbReference type="EMBL" id="GAA3727238.1"/>
    </source>
</evidence>
<dbReference type="EMBL" id="BAABDD010000002">
    <property type="protein sequence ID" value="GAA3727238.1"/>
    <property type="molecule type" value="Genomic_DNA"/>
</dbReference>
<reference evidence="7" key="1">
    <citation type="journal article" date="2019" name="Int. J. Syst. Evol. Microbiol.">
        <title>The Global Catalogue of Microorganisms (GCM) 10K type strain sequencing project: providing services to taxonomists for standard genome sequencing and annotation.</title>
        <authorList>
            <consortium name="The Broad Institute Genomics Platform"/>
            <consortium name="The Broad Institute Genome Sequencing Center for Infectious Disease"/>
            <person name="Wu L."/>
            <person name="Ma J."/>
        </authorList>
    </citation>
    <scope>NUCLEOTIDE SEQUENCE [LARGE SCALE GENOMIC DNA]</scope>
    <source>
        <strain evidence="7">JCM 17137</strain>
    </source>
</reference>
<keyword evidence="3" id="KW-0804">Transcription</keyword>
<dbReference type="SUPFAM" id="SSF48498">
    <property type="entry name" value="Tetracyclin repressor-like, C-terminal domain"/>
    <property type="match status" value="1"/>
</dbReference>